<reference evidence="2 3" key="1">
    <citation type="submission" date="2019-07" db="EMBL/GenBank/DDBJ databases">
        <title>Annotation for the trematode Paragonimus westermani.</title>
        <authorList>
            <person name="Choi Y.-J."/>
        </authorList>
    </citation>
    <scope>NUCLEOTIDE SEQUENCE [LARGE SCALE GENOMIC DNA]</scope>
    <source>
        <strain evidence="2">180907_Pwestermani</strain>
    </source>
</reference>
<keyword evidence="1" id="KW-0472">Membrane</keyword>
<feature type="non-terminal residue" evidence="2">
    <location>
        <position position="1"/>
    </location>
</feature>
<dbReference type="Proteomes" id="UP000699462">
    <property type="component" value="Unassembled WGS sequence"/>
</dbReference>
<name>A0A8T0DFF2_9TREM</name>
<organism evidence="2 3">
    <name type="scientific">Paragonimus westermani</name>
    <dbReference type="NCBI Taxonomy" id="34504"/>
    <lineage>
        <taxon>Eukaryota</taxon>
        <taxon>Metazoa</taxon>
        <taxon>Spiralia</taxon>
        <taxon>Lophotrochozoa</taxon>
        <taxon>Platyhelminthes</taxon>
        <taxon>Trematoda</taxon>
        <taxon>Digenea</taxon>
        <taxon>Plagiorchiida</taxon>
        <taxon>Troglotremata</taxon>
        <taxon>Troglotrematidae</taxon>
        <taxon>Paragonimus</taxon>
    </lineage>
</organism>
<accession>A0A8T0DFF2</accession>
<feature type="transmembrane region" description="Helical" evidence="1">
    <location>
        <begin position="6"/>
        <end position="22"/>
    </location>
</feature>
<protein>
    <submittedName>
        <fullName evidence="2">Uncharacterized protein</fullName>
    </submittedName>
</protein>
<evidence type="ECO:0000313" key="3">
    <source>
        <dbReference type="Proteomes" id="UP000699462"/>
    </source>
</evidence>
<dbReference type="AlphaFoldDB" id="A0A8T0DFF2"/>
<gene>
    <name evidence="2" type="ORF">P879_08679</name>
</gene>
<dbReference type="OrthoDB" id="6279736at2759"/>
<keyword evidence="1" id="KW-1133">Transmembrane helix</keyword>
<dbReference type="EMBL" id="JTDF01006377">
    <property type="protein sequence ID" value="KAF8565638.1"/>
    <property type="molecule type" value="Genomic_DNA"/>
</dbReference>
<keyword evidence="1" id="KW-0812">Transmembrane</keyword>
<proteinExistence type="predicted"/>
<sequence length="70" mass="7671">YAIIVGLVFLIHLILIIVYFAKKNLITDALKKLVETEMKSYVSLANGDAHSITAAFIMQGVCGQNRFAGN</sequence>
<evidence type="ECO:0000313" key="2">
    <source>
        <dbReference type="EMBL" id="KAF8565638.1"/>
    </source>
</evidence>
<keyword evidence="3" id="KW-1185">Reference proteome</keyword>
<comment type="caution">
    <text evidence="2">The sequence shown here is derived from an EMBL/GenBank/DDBJ whole genome shotgun (WGS) entry which is preliminary data.</text>
</comment>
<evidence type="ECO:0000256" key="1">
    <source>
        <dbReference type="SAM" id="Phobius"/>
    </source>
</evidence>